<organism evidence="2">
    <name type="scientific">Archaeoglobus fulgidus</name>
    <dbReference type="NCBI Taxonomy" id="2234"/>
    <lineage>
        <taxon>Archaea</taxon>
        <taxon>Methanobacteriati</taxon>
        <taxon>Methanobacteriota</taxon>
        <taxon>Archaeoglobi</taxon>
        <taxon>Archaeoglobales</taxon>
        <taxon>Archaeoglobaceae</taxon>
        <taxon>Archaeoglobus</taxon>
    </lineage>
</organism>
<dbReference type="InterPro" id="IPR010920">
    <property type="entry name" value="LSM_dom_sf"/>
</dbReference>
<dbReference type="GO" id="GO:0003723">
    <property type="term" value="F:RNA binding"/>
    <property type="evidence" value="ECO:0007669"/>
    <property type="project" value="InterPro"/>
</dbReference>
<feature type="domain" description="Sm" evidence="1">
    <location>
        <begin position="2"/>
        <end position="72"/>
    </location>
</feature>
<keyword evidence="2" id="KW-0687">Ribonucleoprotein</keyword>
<accession>A0A7J3M2A6</accession>
<comment type="caution">
    <text evidence="2">The sequence shown here is derived from an EMBL/GenBank/DDBJ whole genome shotgun (WGS) entry which is preliminary data.</text>
</comment>
<dbReference type="PIRSF" id="PIRSF006609">
    <property type="entry name" value="snRNP_SmF"/>
    <property type="match status" value="1"/>
</dbReference>
<dbReference type="InterPro" id="IPR047575">
    <property type="entry name" value="Sm"/>
</dbReference>
<dbReference type="SUPFAM" id="SSF50182">
    <property type="entry name" value="Sm-like ribonucleoproteins"/>
    <property type="match status" value="1"/>
</dbReference>
<dbReference type="EMBL" id="DSYZ01000090">
    <property type="protein sequence ID" value="HGT83001.1"/>
    <property type="molecule type" value="Genomic_DNA"/>
</dbReference>
<evidence type="ECO:0000259" key="1">
    <source>
        <dbReference type="PROSITE" id="PS52002"/>
    </source>
</evidence>
<dbReference type="PROSITE" id="PS52002">
    <property type="entry name" value="SM"/>
    <property type="match status" value="1"/>
</dbReference>
<dbReference type="Pfam" id="PF01423">
    <property type="entry name" value="LSM"/>
    <property type="match status" value="1"/>
</dbReference>
<dbReference type="Gene3D" id="2.30.30.100">
    <property type="match status" value="1"/>
</dbReference>
<name>A0A7J3M2A6_ARCFL</name>
<dbReference type="AlphaFoldDB" id="A0A7J3M2A6"/>
<dbReference type="InterPro" id="IPR001163">
    <property type="entry name" value="Sm_dom_euk/arc"/>
</dbReference>
<sequence length="72" mass="8256">MLPNQMVKSLLGKMIRVEMKGEEHELVGRLEGVDEYMNLFLTNAMECKGNEKIRNLGEIILRGNNVVLIRPE</sequence>
<protein>
    <submittedName>
        <fullName evidence="2">Like-Sm ribonucleoprotein core</fullName>
    </submittedName>
</protein>
<reference evidence="2" key="1">
    <citation type="journal article" date="2020" name="mSystems">
        <title>Genome- and Community-Level Interaction Insights into Carbon Utilization and Element Cycling Functions of Hydrothermarchaeota in Hydrothermal Sediment.</title>
        <authorList>
            <person name="Zhou Z."/>
            <person name="Liu Y."/>
            <person name="Xu W."/>
            <person name="Pan J."/>
            <person name="Luo Z.H."/>
            <person name="Li M."/>
        </authorList>
    </citation>
    <scope>NUCLEOTIDE SEQUENCE [LARGE SCALE GENOMIC DNA]</scope>
    <source>
        <strain evidence="2">SpSt-587</strain>
    </source>
</reference>
<proteinExistence type="predicted"/>
<evidence type="ECO:0000313" key="2">
    <source>
        <dbReference type="EMBL" id="HGT83001.1"/>
    </source>
</evidence>
<dbReference type="GO" id="GO:1990904">
    <property type="term" value="C:ribonucleoprotein complex"/>
    <property type="evidence" value="ECO:0007669"/>
    <property type="project" value="UniProtKB-KW"/>
</dbReference>
<gene>
    <name evidence="2" type="ORF">ENT52_04665</name>
</gene>
<dbReference type="SMART" id="SM00651">
    <property type="entry name" value="Sm"/>
    <property type="match status" value="1"/>
</dbReference>